<evidence type="ECO:0008006" key="3">
    <source>
        <dbReference type="Google" id="ProtNLM"/>
    </source>
</evidence>
<keyword evidence="2" id="KW-1185">Reference proteome</keyword>
<organism evidence="1 2">
    <name type="scientific">Salinigranum rubrum</name>
    <dbReference type="NCBI Taxonomy" id="755307"/>
    <lineage>
        <taxon>Archaea</taxon>
        <taxon>Methanobacteriati</taxon>
        <taxon>Methanobacteriota</taxon>
        <taxon>Stenosarchaea group</taxon>
        <taxon>Halobacteria</taxon>
        <taxon>Halobacteriales</taxon>
        <taxon>Haloferacaceae</taxon>
        <taxon>Salinigranum</taxon>
    </lineage>
</organism>
<evidence type="ECO:0000313" key="1">
    <source>
        <dbReference type="EMBL" id="AUV81707.1"/>
    </source>
</evidence>
<dbReference type="InterPro" id="IPR043899">
    <property type="entry name" value="DUF5789"/>
</dbReference>
<dbReference type="Proteomes" id="UP000236584">
    <property type="component" value="Chromosome"/>
</dbReference>
<name>A0A2I8VIE3_9EURY</name>
<gene>
    <name evidence="1" type="ORF">C2R22_08640</name>
</gene>
<dbReference type="OrthoDB" id="227978at2157"/>
<sequence>MYVESELKLNTLYEQFETLEYPLNRETAAESFEQSTLLMADGQTNLGALIERTRTPTFDSPEDLFVELQTVLPIEAVGEPGQSDGDA</sequence>
<dbReference type="EMBL" id="CP026309">
    <property type="protein sequence ID" value="AUV81707.1"/>
    <property type="molecule type" value="Genomic_DNA"/>
</dbReference>
<dbReference type="Pfam" id="PF19102">
    <property type="entry name" value="DUF5789"/>
    <property type="match status" value="1"/>
</dbReference>
<accession>A0A2I8VIE3</accession>
<reference evidence="1 2" key="1">
    <citation type="submission" date="2018-01" db="EMBL/GenBank/DDBJ databases">
        <title>Complete genome sequence of Salinigranum rubrum GX10T, an extremely halophilic archaeon isolated from a marine solar saltern.</title>
        <authorList>
            <person name="Han S."/>
        </authorList>
    </citation>
    <scope>NUCLEOTIDE SEQUENCE [LARGE SCALE GENOMIC DNA]</scope>
    <source>
        <strain evidence="1 2">GX10</strain>
    </source>
</reference>
<protein>
    <recommendedName>
        <fullName evidence="3">DUF2795 domain-containing protein</fullName>
    </recommendedName>
</protein>
<dbReference type="AlphaFoldDB" id="A0A2I8VIE3"/>
<proteinExistence type="predicted"/>
<evidence type="ECO:0000313" key="2">
    <source>
        <dbReference type="Proteomes" id="UP000236584"/>
    </source>
</evidence>
<dbReference type="GeneID" id="35592152"/>
<dbReference type="RefSeq" id="WP_103425395.1">
    <property type="nucleotide sequence ID" value="NZ_CP026309.1"/>
</dbReference>
<dbReference type="KEGG" id="srub:C2R22_08640"/>